<dbReference type="InterPro" id="IPR000182">
    <property type="entry name" value="GNAT_dom"/>
</dbReference>
<dbReference type="HOGENOM" id="CLU_013985_23_2_5"/>
<evidence type="ECO:0000256" key="1">
    <source>
        <dbReference type="ARBA" id="ARBA00022679"/>
    </source>
</evidence>
<evidence type="ECO:0000313" key="5">
    <source>
        <dbReference type="Proteomes" id="UP000001868"/>
    </source>
</evidence>
<reference evidence="4 5" key="1">
    <citation type="journal article" date="2008" name="BMC Genomics">
        <title>Complete genome of Phenylobacterium zucineum - a novel facultative intracellular bacterium isolated from human erythroleukemia cell line K562.</title>
        <authorList>
            <person name="Luo Y."/>
            <person name="Xu X."/>
            <person name="Ding Z."/>
            <person name="Liu Z."/>
            <person name="Zhang B."/>
            <person name="Yan Z."/>
            <person name="Sun J."/>
            <person name="Hu S."/>
            <person name="Hu X."/>
        </authorList>
    </citation>
    <scope>NUCLEOTIDE SEQUENCE [LARGE SCALE GENOMIC DNA]</scope>
    <source>
        <strain evidence="4 5">HLK1</strain>
    </source>
</reference>
<dbReference type="STRING" id="450851.PHZ_c3456"/>
<keyword evidence="2" id="KW-0012">Acyltransferase</keyword>
<accession>B4RC72</accession>
<dbReference type="Gene3D" id="3.40.630.30">
    <property type="match status" value="1"/>
</dbReference>
<dbReference type="Proteomes" id="UP000001868">
    <property type="component" value="Chromosome"/>
</dbReference>
<gene>
    <name evidence="4" type="ordered locus">PHZ_c3456</name>
</gene>
<dbReference type="OrthoDB" id="9804026at2"/>
<dbReference type="PANTHER" id="PTHR43420:SF44">
    <property type="entry name" value="ACETYLTRANSFERASE YPEA"/>
    <property type="match status" value="1"/>
</dbReference>
<evidence type="ECO:0000259" key="3">
    <source>
        <dbReference type="PROSITE" id="PS51186"/>
    </source>
</evidence>
<name>B4RC72_PHEZH</name>
<keyword evidence="5" id="KW-1185">Reference proteome</keyword>
<dbReference type="AlphaFoldDB" id="B4RC72"/>
<dbReference type="InterPro" id="IPR016181">
    <property type="entry name" value="Acyl_CoA_acyltransferase"/>
</dbReference>
<dbReference type="KEGG" id="pzu:PHZ_c3456"/>
<protein>
    <submittedName>
        <fullName evidence="4">Ribosomal-protein-alanine acetyltransferase</fullName>
    </submittedName>
</protein>
<dbReference type="PROSITE" id="PS51186">
    <property type="entry name" value="GNAT"/>
    <property type="match status" value="1"/>
</dbReference>
<sequence length="151" mass="15856">MKLEWATAEHAPAMASAHAPAFDRPWDEATFARMLGETGVYGFVALDGDPLGVVLCRVIAGEAEVLTLAVPPWARRKGVAKALMAAALGAARQAGATQAFLEVDVDNVAAIGLYEGLGFERAGLRKAYYDRGAAGRADALVMRLDLAAQGQ</sequence>
<dbReference type="Pfam" id="PF00583">
    <property type="entry name" value="Acetyltransf_1"/>
    <property type="match status" value="1"/>
</dbReference>
<dbReference type="SUPFAM" id="SSF55729">
    <property type="entry name" value="Acyl-CoA N-acyltransferases (Nat)"/>
    <property type="match status" value="1"/>
</dbReference>
<dbReference type="EMBL" id="CP000747">
    <property type="protein sequence ID" value="ACG79865.1"/>
    <property type="molecule type" value="Genomic_DNA"/>
</dbReference>
<dbReference type="InterPro" id="IPR050680">
    <property type="entry name" value="YpeA/RimI_acetyltransf"/>
</dbReference>
<proteinExistence type="predicted"/>
<organism evidence="4 5">
    <name type="scientific">Phenylobacterium zucineum (strain HLK1)</name>
    <dbReference type="NCBI Taxonomy" id="450851"/>
    <lineage>
        <taxon>Bacteria</taxon>
        <taxon>Pseudomonadati</taxon>
        <taxon>Pseudomonadota</taxon>
        <taxon>Alphaproteobacteria</taxon>
        <taxon>Caulobacterales</taxon>
        <taxon>Caulobacteraceae</taxon>
        <taxon>Phenylobacterium</taxon>
    </lineage>
</organism>
<keyword evidence="1 4" id="KW-0808">Transferase</keyword>
<evidence type="ECO:0000256" key="2">
    <source>
        <dbReference type="ARBA" id="ARBA00023315"/>
    </source>
</evidence>
<evidence type="ECO:0000313" key="4">
    <source>
        <dbReference type="EMBL" id="ACG79865.1"/>
    </source>
</evidence>
<dbReference type="RefSeq" id="WP_012524003.1">
    <property type="nucleotide sequence ID" value="NC_011144.1"/>
</dbReference>
<feature type="domain" description="N-acetyltransferase" evidence="3">
    <location>
        <begin position="1"/>
        <end position="147"/>
    </location>
</feature>
<dbReference type="GO" id="GO:0016747">
    <property type="term" value="F:acyltransferase activity, transferring groups other than amino-acyl groups"/>
    <property type="evidence" value="ECO:0007669"/>
    <property type="project" value="InterPro"/>
</dbReference>
<dbReference type="PANTHER" id="PTHR43420">
    <property type="entry name" value="ACETYLTRANSFERASE"/>
    <property type="match status" value="1"/>
</dbReference>
<dbReference type="eggNOG" id="COG0456">
    <property type="taxonomic scope" value="Bacteria"/>
</dbReference>